<name>A0AAX6EBW5_IRIPA</name>
<dbReference type="PANTHER" id="PTHR48428">
    <property type="entry name" value="PLANT-SPECIFIC TFIIB-RELATED PROTEIN PTF2"/>
    <property type="match status" value="1"/>
</dbReference>
<reference evidence="1" key="1">
    <citation type="journal article" date="2023" name="GigaByte">
        <title>Genome assembly of the bearded iris, Iris pallida Lam.</title>
        <authorList>
            <person name="Bruccoleri R.E."/>
            <person name="Oakeley E.J."/>
            <person name="Faust A.M.E."/>
            <person name="Altorfer M."/>
            <person name="Dessus-Babus S."/>
            <person name="Burckhardt D."/>
            <person name="Oertli M."/>
            <person name="Naumann U."/>
            <person name="Petersen F."/>
            <person name="Wong J."/>
        </authorList>
    </citation>
    <scope>NUCLEOTIDE SEQUENCE</scope>
    <source>
        <strain evidence="1">GSM-AAB239-AS_SAM_17_03QT</strain>
    </source>
</reference>
<comment type="caution">
    <text evidence="1">The sequence shown here is derived from an EMBL/GenBank/DDBJ whole genome shotgun (WGS) entry which is preliminary data.</text>
</comment>
<evidence type="ECO:0000313" key="1">
    <source>
        <dbReference type="EMBL" id="KAJ6801451.1"/>
    </source>
</evidence>
<dbReference type="PANTHER" id="PTHR48428:SF1">
    <property type="entry name" value="PLANT-SPECIFIC TFIIB-RELATED PROTEIN PTF2"/>
    <property type="match status" value="1"/>
</dbReference>
<dbReference type="EMBL" id="JANAVB010038018">
    <property type="protein sequence ID" value="KAJ6801451.1"/>
    <property type="molecule type" value="Genomic_DNA"/>
</dbReference>
<sequence length="236" mass="25869">MGDPLYQELKAYRIKTLISTLTFRLGLSVSRSNDVHSLVFHLTSASFAVSESFLSILTAAFAYVIVRRNDIPISLPEAAGAVGCEECQITRMLFRVLRFLDDGEGGGGSGGGESSSHLPHFGTASALSRMFKTLPAFSSSRLDSNKVEQMASMGQFLIRCAGKWFLSTGRRLIPLVAVMAAFVVEINGVEVPLEEIAKGIYAVVSTSRLRLREFKEALVRVARNLLSWGQDMEQRT</sequence>
<gene>
    <name evidence="1" type="ORF">M6B38_197955</name>
</gene>
<protein>
    <submittedName>
        <fullName evidence="1">Plant-specific TFIIB-related protein PTF2</fullName>
    </submittedName>
</protein>
<dbReference type="Proteomes" id="UP001140949">
    <property type="component" value="Unassembled WGS sequence"/>
</dbReference>
<reference evidence="1" key="2">
    <citation type="submission" date="2023-04" db="EMBL/GenBank/DDBJ databases">
        <authorList>
            <person name="Bruccoleri R.E."/>
            <person name="Oakeley E.J."/>
            <person name="Faust A.-M."/>
            <person name="Dessus-Babus S."/>
            <person name="Altorfer M."/>
            <person name="Burckhardt D."/>
            <person name="Oertli M."/>
            <person name="Naumann U."/>
            <person name="Petersen F."/>
            <person name="Wong J."/>
        </authorList>
    </citation>
    <scope>NUCLEOTIDE SEQUENCE</scope>
    <source>
        <strain evidence="1">GSM-AAB239-AS_SAM_17_03QT</strain>
        <tissue evidence="1">Leaf</tissue>
    </source>
</reference>
<organism evidence="1 2">
    <name type="scientific">Iris pallida</name>
    <name type="common">Sweet iris</name>
    <dbReference type="NCBI Taxonomy" id="29817"/>
    <lineage>
        <taxon>Eukaryota</taxon>
        <taxon>Viridiplantae</taxon>
        <taxon>Streptophyta</taxon>
        <taxon>Embryophyta</taxon>
        <taxon>Tracheophyta</taxon>
        <taxon>Spermatophyta</taxon>
        <taxon>Magnoliopsida</taxon>
        <taxon>Liliopsida</taxon>
        <taxon>Asparagales</taxon>
        <taxon>Iridaceae</taxon>
        <taxon>Iridoideae</taxon>
        <taxon>Irideae</taxon>
        <taxon>Iris</taxon>
    </lineage>
</organism>
<keyword evidence="2" id="KW-1185">Reference proteome</keyword>
<proteinExistence type="predicted"/>
<dbReference type="AlphaFoldDB" id="A0AAX6EBW5"/>
<accession>A0AAX6EBW5</accession>
<evidence type="ECO:0000313" key="2">
    <source>
        <dbReference type="Proteomes" id="UP001140949"/>
    </source>
</evidence>
<dbReference type="InterPro" id="IPR053340">
    <property type="entry name" value="PTF2"/>
</dbReference>